<dbReference type="CDD" id="cd04301">
    <property type="entry name" value="NAT_SF"/>
    <property type="match status" value="1"/>
</dbReference>
<dbReference type="InterPro" id="IPR000182">
    <property type="entry name" value="GNAT_dom"/>
</dbReference>
<dbReference type="SUPFAM" id="SSF55729">
    <property type="entry name" value="Acyl-CoA N-acyltransferases (Nat)"/>
    <property type="match status" value="1"/>
</dbReference>
<dbReference type="GO" id="GO:0016747">
    <property type="term" value="F:acyltransferase activity, transferring groups other than amino-acyl groups"/>
    <property type="evidence" value="ECO:0007669"/>
    <property type="project" value="InterPro"/>
</dbReference>
<keyword evidence="4" id="KW-1185">Reference proteome</keyword>
<dbReference type="EMBL" id="BRPK01000006">
    <property type="protein sequence ID" value="GLB39161.1"/>
    <property type="molecule type" value="Genomic_DNA"/>
</dbReference>
<sequence length="528" mass="59680">MSLHVSRTNGVDATQEAAKRETEGDVVYLSNRLEGQDDHLDHLFCLFEQLQVATVEASRPDMDLLTFAESAYYFGVVLVKRPRPKPVEPEPSERNPPTSLWEHLNKRAKKRPREAAHYREPLGSPLHRKVRKVDVESPPSSSHSHLDESAGTWSSNSSVRSSSPPAYDIAQKDRGLDDNMTTSTFKFRAYEQLIGFDERYKELAGLRFEGPERQQEQQEAQEEQPQEQAVGLVYLTDANVLQYDPLHSRELNIGIIIDPKYRGKGYARQAITLVLRKAFQDAQCHRVQAILPDHVAKHRAICLFTQLRFIHEGMRRLAFFSPLENVFKDITYMGMLDTDWALRESNGVIANEAKQPAPQSVWDELFARHQRERDELLKWEDSVPMNESLILARAQMPTQRDFWWAEDAKEEKDTVIKGEDAFTVPRGTHAWDYAKVKRRAGSEVGSASEGYDSDAFSFPPSSDSEAKSVRSVSPSGYVSAASESSSSSSASAWDLREPSDSESDASALSTASFDDLDDTAMRELVRNH</sequence>
<dbReference type="Gene3D" id="3.40.630.30">
    <property type="match status" value="1"/>
</dbReference>
<feature type="compositionally biased region" description="Low complexity" evidence="1">
    <location>
        <begin position="479"/>
        <end position="492"/>
    </location>
</feature>
<evidence type="ECO:0000313" key="3">
    <source>
        <dbReference type="EMBL" id="GLB39161.1"/>
    </source>
</evidence>
<dbReference type="OrthoDB" id="64477at2759"/>
<dbReference type="AlphaFoldDB" id="A0A9P3UQF1"/>
<dbReference type="InterPro" id="IPR016181">
    <property type="entry name" value="Acyl_CoA_acyltransferase"/>
</dbReference>
<evidence type="ECO:0000313" key="4">
    <source>
        <dbReference type="Proteomes" id="UP001063166"/>
    </source>
</evidence>
<feature type="compositionally biased region" description="Basic and acidic residues" evidence="1">
    <location>
        <begin position="519"/>
        <end position="528"/>
    </location>
</feature>
<reference evidence="3" key="1">
    <citation type="submission" date="2022-07" db="EMBL/GenBank/DDBJ databases">
        <title>The genome of Lyophyllum shimeji provides insight into the initial evolution of ectomycorrhizal fungal genome.</title>
        <authorList>
            <person name="Kobayashi Y."/>
            <person name="Shibata T."/>
            <person name="Hirakawa H."/>
            <person name="Shigenobu S."/>
            <person name="Nishiyama T."/>
            <person name="Yamada A."/>
            <person name="Hasebe M."/>
            <person name="Kawaguchi M."/>
        </authorList>
    </citation>
    <scope>NUCLEOTIDE SEQUENCE</scope>
    <source>
        <strain evidence="3">AT787</strain>
    </source>
</reference>
<accession>A0A9P3UQF1</accession>
<evidence type="ECO:0000256" key="1">
    <source>
        <dbReference type="SAM" id="MobiDB-lite"/>
    </source>
</evidence>
<dbReference type="Proteomes" id="UP001063166">
    <property type="component" value="Unassembled WGS sequence"/>
</dbReference>
<feature type="compositionally biased region" description="Polar residues" evidence="1">
    <location>
        <begin position="1"/>
        <end position="12"/>
    </location>
</feature>
<feature type="region of interest" description="Disordered" evidence="1">
    <location>
        <begin position="443"/>
        <end position="528"/>
    </location>
</feature>
<dbReference type="Pfam" id="PF13302">
    <property type="entry name" value="Acetyltransf_3"/>
    <property type="match status" value="1"/>
</dbReference>
<name>A0A9P3UQF1_LYOSH</name>
<organism evidence="3 4">
    <name type="scientific">Lyophyllum shimeji</name>
    <name type="common">Hon-shimeji</name>
    <name type="synonym">Tricholoma shimeji</name>
    <dbReference type="NCBI Taxonomy" id="47721"/>
    <lineage>
        <taxon>Eukaryota</taxon>
        <taxon>Fungi</taxon>
        <taxon>Dikarya</taxon>
        <taxon>Basidiomycota</taxon>
        <taxon>Agaricomycotina</taxon>
        <taxon>Agaricomycetes</taxon>
        <taxon>Agaricomycetidae</taxon>
        <taxon>Agaricales</taxon>
        <taxon>Tricholomatineae</taxon>
        <taxon>Lyophyllaceae</taxon>
        <taxon>Lyophyllum</taxon>
    </lineage>
</organism>
<feature type="compositionally biased region" description="Low complexity" evidence="1">
    <location>
        <begin position="453"/>
        <end position="463"/>
    </location>
</feature>
<feature type="compositionally biased region" description="Low complexity" evidence="1">
    <location>
        <begin position="154"/>
        <end position="163"/>
    </location>
</feature>
<evidence type="ECO:0000259" key="2">
    <source>
        <dbReference type="Pfam" id="PF13302"/>
    </source>
</evidence>
<proteinExistence type="predicted"/>
<comment type="caution">
    <text evidence="3">The sequence shown here is derived from an EMBL/GenBank/DDBJ whole genome shotgun (WGS) entry which is preliminary data.</text>
</comment>
<feature type="domain" description="N-acetyltransferase" evidence="2">
    <location>
        <begin position="225"/>
        <end position="290"/>
    </location>
</feature>
<feature type="region of interest" description="Disordered" evidence="1">
    <location>
        <begin position="1"/>
        <end position="22"/>
    </location>
</feature>
<protein>
    <recommendedName>
        <fullName evidence="2">N-acetyltransferase domain-containing protein</fullName>
    </recommendedName>
</protein>
<gene>
    <name evidence="3" type="ORF">LshimejAT787_0603230</name>
</gene>
<feature type="region of interest" description="Disordered" evidence="1">
    <location>
        <begin position="83"/>
        <end position="178"/>
    </location>
</feature>